<dbReference type="STRING" id="9913.ENSBTAP00000047797"/>
<comment type="similarity">
    <text evidence="1">Belongs to the ATG10 family.</text>
</comment>
<dbReference type="Pfam" id="PF03987">
    <property type="entry name" value="Autophagy_act_C"/>
    <property type="match status" value="1"/>
</dbReference>
<keyword evidence="5" id="KW-0072">Autophagy</keyword>
<evidence type="ECO:0000256" key="3">
    <source>
        <dbReference type="ARBA" id="ARBA00022679"/>
    </source>
</evidence>
<keyword evidence="9" id="KW-1185">Reference proteome</keyword>
<dbReference type="Gene3D" id="3.30.1460.50">
    <property type="match status" value="1"/>
</dbReference>
<dbReference type="PANTHER" id="PTHR14957">
    <property type="entry name" value="UBIQUITIN-LIKE-CONJUGATING ENZYME ATG10"/>
    <property type="match status" value="1"/>
</dbReference>
<feature type="compositionally biased region" description="Basic and acidic residues" evidence="7">
    <location>
        <begin position="239"/>
        <end position="248"/>
    </location>
</feature>
<dbReference type="GeneTree" id="ENSGT00390000000924"/>
<gene>
    <name evidence="8" type="primary">ATG10</name>
</gene>
<dbReference type="InterPro" id="IPR007135">
    <property type="entry name" value="Atg3/Atg10"/>
</dbReference>
<dbReference type="GO" id="GO:0006914">
    <property type="term" value="P:autophagy"/>
    <property type="evidence" value="ECO:0007669"/>
    <property type="project" value="UniProtKB-KW"/>
</dbReference>
<organism evidence="8 9">
    <name type="scientific">Bos taurus</name>
    <name type="common">Bovine</name>
    <dbReference type="NCBI Taxonomy" id="9913"/>
    <lineage>
        <taxon>Eukaryota</taxon>
        <taxon>Metazoa</taxon>
        <taxon>Chordata</taxon>
        <taxon>Craniata</taxon>
        <taxon>Vertebrata</taxon>
        <taxon>Euteleostomi</taxon>
        <taxon>Mammalia</taxon>
        <taxon>Eutheria</taxon>
        <taxon>Laurasiatheria</taxon>
        <taxon>Artiodactyla</taxon>
        <taxon>Ruminantia</taxon>
        <taxon>Pecora</taxon>
        <taxon>Bovidae</taxon>
        <taxon>Bovinae</taxon>
        <taxon>Bos</taxon>
    </lineage>
</organism>
<accession>A0AAF6DM09</accession>
<feature type="region of interest" description="Disordered" evidence="7">
    <location>
        <begin position="228"/>
        <end position="248"/>
    </location>
</feature>
<evidence type="ECO:0000313" key="9">
    <source>
        <dbReference type="Proteomes" id="UP000009136"/>
    </source>
</evidence>
<sequence>MVGNGELQRTVLMATCVKHIFKLKMELQCHIKEHLTMYRHFFLWRAKKTINKIKRQPAAKLLQSCPTLCEPIDGSPKGSPIPGILQEALDPPLDDLEVNETTTAAEVIKYEYHVLYSCSYQVPVLYFRASFLDGRPLALKDIWEGVHECYKMRLLQGPWDTITQQEHPILGQPFFVLHPCKTSEFMTPVLKNSQKINRNVNYITSWLSMVGPAVGLNLPLSYATAASQDEGNVDGQDSSIERKSLEEH</sequence>
<keyword evidence="4" id="KW-0833">Ubl conjugation pathway</keyword>
<reference evidence="8" key="1">
    <citation type="submission" date="2018-03" db="EMBL/GenBank/DDBJ databases">
        <title>ARS-UCD1.2.</title>
        <authorList>
            <person name="Rosen B.D."/>
            <person name="Bickhart D.M."/>
            <person name="Koren S."/>
            <person name="Schnabel R.D."/>
            <person name="Hall R."/>
            <person name="Zimin A."/>
            <person name="Dreischer C."/>
            <person name="Schultheiss S."/>
            <person name="Schroeder S.G."/>
            <person name="Elsik C.G."/>
            <person name="Couldrey C."/>
            <person name="Liu G.E."/>
            <person name="Van Tassell C.P."/>
            <person name="Phillippy A.M."/>
            <person name="Smith T.P.L."/>
            <person name="Medrano J.F."/>
        </authorList>
    </citation>
    <scope>NUCLEOTIDE SEQUENCE [LARGE SCALE GENOMIC DNA]</scope>
    <source>
        <strain evidence="8">Hereford</strain>
    </source>
</reference>
<keyword evidence="3" id="KW-0808">Transferase</keyword>
<dbReference type="AlphaFoldDB" id="A0AAF6DM09"/>
<evidence type="ECO:0000313" key="8">
    <source>
        <dbReference type="Ensembl" id="ENSBTAP00000047797.3"/>
    </source>
</evidence>
<dbReference type="PANTHER" id="PTHR14957:SF1">
    <property type="entry name" value="UBIQUITIN-LIKE-CONJUGATING ENZYME ATG10"/>
    <property type="match status" value="1"/>
</dbReference>
<reference evidence="8" key="3">
    <citation type="submission" date="2025-09" db="UniProtKB">
        <authorList>
            <consortium name="Ensembl"/>
        </authorList>
    </citation>
    <scope>IDENTIFICATION</scope>
    <source>
        <strain evidence="8">Hereford</strain>
    </source>
</reference>
<reference evidence="8" key="2">
    <citation type="submission" date="2025-08" db="UniProtKB">
        <authorList>
            <consortium name="Ensembl"/>
        </authorList>
    </citation>
    <scope>IDENTIFICATION</scope>
    <source>
        <strain evidence="8">Hereford</strain>
    </source>
</reference>
<protein>
    <recommendedName>
        <fullName evidence="2">Ubiquitin-like-conjugating enzyme ATG10</fullName>
    </recommendedName>
    <alternativeName>
        <fullName evidence="6">Autophagy-related protein 10</fullName>
    </alternativeName>
</protein>
<evidence type="ECO:0000256" key="7">
    <source>
        <dbReference type="SAM" id="MobiDB-lite"/>
    </source>
</evidence>
<dbReference type="Proteomes" id="UP000009136">
    <property type="component" value="Chromosome 7"/>
</dbReference>
<feature type="compositionally biased region" description="Polar residues" evidence="7">
    <location>
        <begin position="228"/>
        <end position="238"/>
    </location>
</feature>
<evidence type="ECO:0000256" key="6">
    <source>
        <dbReference type="ARBA" id="ARBA00029833"/>
    </source>
</evidence>
<dbReference type="HOGENOM" id="CLU_072332_4_0_1"/>
<evidence type="ECO:0000256" key="4">
    <source>
        <dbReference type="ARBA" id="ARBA00022786"/>
    </source>
</evidence>
<dbReference type="Ensembl" id="ENSBTAT00000055255.5">
    <property type="protein sequence ID" value="ENSBTAP00000047797.3"/>
    <property type="gene ID" value="ENSBTAG00000038117.5"/>
</dbReference>
<evidence type="ECO:0000256" key="2">
    <source>
        <dbReference type="ARBA" id="ARBA00021099"/>
    </source>
</evidence>
<evidence type="ECO:0000256" key="5">
    <source>
        <dbReference type="ARBA" id="ARBA00023006"/>
    </source>
</evidence>
<dbReference type="GO" id="GO:0019787">
    <property type="term" value="F:ubiquitin-like protein transferase activity"/>
    <property type="evidence" value="ECO:0007669"/>
    <property type="project" value="InterPro"/>
</dbReference>
<evidence type="ECO:0000256" key="1">
    <source>
        <dbReference type="ARBA" id="ARBA00005696"/>
    </source>
</evidence>
<proteinExistence type="inferred from homology"/>
<name>A0AAF6DM09_BOVIN</name>